<dbReference type="Pfam" id="PF01609">
    <property type="entry name" value="DDE_Tnp_1"/>
    <property type="match status" value="1"/>
</dbReference>
<gene>
    <name evidence="4" type="ORF">FRACA_4000003</name>
</gene>
<organism evidence="4 5">
    <name type="scientific">Frankia canadensis</name>
    <dbReference type="NCBI Taxonomy" id="1836972"/>
    <lineage>
        <taxon>Bacteria</taxon>
        <taxon>Bacillati</taxon>
        <taxon>Actinomycetota</taxon>
        <taxon>Actinomycetes</taxon>
        <taxon>Frankiales</taxon>
        <taxon>Frankiaceae</taxon>
        <taxon>Frankia</taxon>
    </lineage>
</organism>
<proteinExistence type="predicted"/>
<feature type="domain" description="H repeat-associated protein N-terminal" evidence="3">
    <location>
        <begin position="27"/>
        <end position="120"/>
    </location>
</feature>
<feature type="transmembrane region" description="Helical" evidence="1">
    <location>
        <begin position="45"/>
        <end position="63"/>
    </location>
</feature>
<sequence length="392" mass="44106">MPSCQTGATLSNGHDQATDEKVARLLEMLRQVKDFRADRGKVYDLHFVLAVALIATLAGATGYRQIGRRAADLPQGLLTQLGAPYDHFSGAHATPSESTIREVLTNVDADLLDLVTCAWIHECATRDQSGDLVIALDGKVLRGAWTDENKQVKLFAAMTHAEGTVVAQTLVPDDTNEITQVDNLVKNLRHTRGRTIATADAAHTQFRTAILLRKRGIDYVLTVKGNQPKLHQDIFRRCLPLLQETPEHEEEERSHGRVRRWSIWTTDATGFRFPFARTIAIIRREEFDLEGNRTTKEYAFIVSSLRGERATPAAIHTHVRLHWGIENRLHYIRDTAWREDACHASRGNGPRNLATIRNLALGLLRLHGVRKIKETLEHIAADRQRALHYLAT</sequence>
<dbReference type="GO" id="GO:0006313">
    <property type="term" value="P:DNA transposition"/>
    <property type="evidence" value="ECO:0007669"/>
    <property type="project" value="InterPro"/>
</dbReference>
<dbReference type="PANTHER" id="PTHR30298">
    <property type="entry name" value="H REPEAT-ASSOCIATED PREDICTED TRANSPOSASE"/>
    <property type="match status" value="1"/>
</dbReference>
<dbReference type="AlphaFoldDB" id="A0A2I2KWT2"/>
<dbReference type="InterPro" id="IPR051698">
    <property type="entry name" value="Transposase_11-like"/>
</dbReference>
<dbReference type="InterPro" id="IPR032806">
    <property type="entry name" value="YbfD_N"/>
</dbReference>
<protein>
    <submittedName>
        <fullName evidence="4">Transposase</fullName>
    </submittedName>
</protein>
<keyword evidence="1" id="KW-0472">Membrane</keyword>
<dbReference type="InterPro" id="IPR047647">
    <property type="entry name" value="ISAs1_transpos"/>
</dbReference>
<dbReference type="PANTHER" id="PTHR30298:SF0">
    <property type="entry name" value="PROTEIN YBFL-RELATED"/>
    <property type="match status" value="1"/>
</dbReference>
<evidence type="ECO:0000259" key="2">
    <source>
        <dbReference type="Pfam" id="PF01609"/>
    </source>
</evidence>
<keyword evidence="5" id="KW-1185">Reference proteome</keyword>
<dbReference type="Proteomes" id="UP000234331">
    <property type="component" value="Unassembled WGS sequence"/>
</dbReference>
<dbReference type="NCBIfam" id="NF033564">
    <property type="entry name" value="transpos_ISAs1"/>
    <property type="match status" value="1"/>
</dbReference>
<name>A0A2I2KWT2_9ACTN</name>
<dbReference type="Pfam" id="PF13808">
    <property type="entry name" value="DDE_Tnp_1_assoc"/>
    <property type="match status" value="1"/>
</dbReference>
<reference evidence="4 5" key="1">
    <citation type="submission" date="2017-06" db="EMBL/GenBank/DDBJ databases">
        <authorList>
            <person name="Kim H.J."/>
            <person name="Triplett B.A."/>
        </authorList>
    </citation>
    <scope>NUCLEOTIDE SEQUENCE [LARGE SCALE GENOMIC DNA]</scope>
    <source>
        <strain evidence="4">FRACA_ARgP5</strain>
    </source>
</reference>
<evidence type="ECO:0000259" key="3">
    <source>
        <dbReference type="Pfam" id="PF13808"/>
    </source>
</evidence>
<dbReference type="OrthoDB" id="3867913at2"/>
<keyword evidence="1" id="KW-1133">Transmembrane helix</keyword>
<evidence type="ECO:0000256" key="1">
    <source>
        <dbReference type="SAM" id="Phobius"/>
    </source>
</evidence>
<evidence type="ECO:0000313" key="4">
    <source>
        <dbReference type="EMBL" id="SNQ50106.1"/>
    </source>
</evidence>
<dbReference type="RefSeq" id="WP_101833450.1">
    <property type="nucleotide sequence ID" value="NZ_FZMO01000336.1"/>
</dbReference>
<keyword evidence="1" id="KW-0812">Transmembrane</keyword>
<evidence type="ECO:0000313" key="5">
    <source>
        <dbReference type="Proteomes" id="UP000234331"/>
    </source>
</evidence>
<dbReference type="InterPro" id="IPR002559">
    <property type="entry name" value="Transposase_11"/>
</dbReference>
<dbReference type="EMBL" id="FZMO01000336">
    <property type="protein sequence ID" value="SNQ50106.1"/>
    <property type="molecule type" value="Genomic_DNA"/>
</dbReference>
<dbReference type="GO" id="GO:0003677">
    <property type="term" value="F:DNA binding"/>
    <property type="evidence" value="ECO:0007669"/>
    <property type="project" value="InterPro"/>
</dbReference>
<feature type="domain" description="Transposase IS4-like" evidence="2">
    <location>
        <begin position="129"/>
        <end position="361"/>
    </location>
</feature>
<dbReference type="GO" id="GO:0004803">
    <property type="term" value="F:transposase activity"/>
    <property type="evidence" value="ECO:0007669"/>
    <property type="project" value="InterPro"/>
</dbReference>
<accession>A0A2I2KWT2</accession>